<feature type="signal peptide" evidence="8">
    <location>
        <begin position="1"/>
        <end position="24"/>
    </location>
</feature>
<dbReference type="Proteomes" id="UP000462055">
    <property type="component" value="Unassembled WGS sequence"/>
</dbReference>
<evidence type="ECO:0000256" key="4">
    <source>
        <dbReference type="ARBA" id="ARBA00022692"/>
    </source>
</evidence>
<organism evidence="10 11">
    <name type="scientific">Actinomadura physcomitrii</name>
    <dbReference type="NCBI Taxonomy" id="2650748"/>
    <lineage>
        <taxon>Bacteria</taxon>
        <taxon>Bacillati</taxon>
        <taxon>Actinomycetota</taxon>
        <taxon>Actinomycetes</taxon>
        <taxon>Streptosporangiales</taxon>
        <taxon>Thermomonosporaceae</taxon>
        <taxon>Actinomadura</taxon>
    </lineage>
</organism>
<name>A0A6I4MAJ9_9ACTN</name>
<dbReference type="EMBL" id="WBMS02000015">
    <property type="protein sequence ID" value="MWA02663.1"/>
    <property type="molecule type" value="Genomic_DNA"/>
</dbReference>
<feature type="transmembrane region" description="Helical" evidence="7">
    <location>
        <begin position="123"/>
        <end position="144"/>
    </location>
</feature>
<evidence type="ECO:0000256" key="2">
    <source>
        <dbReference type="ARBA" id="ARBA00022448"/>
    </source>
</evidence>
<feature type="transmembrane region" description="Helical" evidence="7">
    <location>
        <begin position="65"/>
        <end position="85"/>
    </location>
</feature>
<feature type="transmembrane region" description="Helical" evidence="7">
    <location>
        <begin position="97"/>
        <end position="117"/>
    </location>
</feature>
<keyword evidence="5 7" id="KW-1133">Transmembrane helix</keyword>
<evidence type="ECO:0000256" key="8">
    <source>
        <dbReference type="SAM" id="SignalP"/>
    </source>
</evidence>
<evidence type="ECO:0000256" key="3">
    <source>
        <dbReference type="ARBA" id="ARBA00022475"/>
    </source>
</evidence>
<comment type="caution">
    <text evidence="10">The sequence shown here is derived from an EMBL/GenBank/DDBJ whole genome shotgun (WGS) entry which is preliminary data.</text>
</comment>
<dbReference type="InterPro" id="IPR035906">
    <property type="entry name" value="MetI-like_sf"/>
</dbReference>
<feature type="transmembrane region" description="Helical" evidence="7">
    <location>
        <begin position="165"/>
        <end position="194"/>
    </location>
</feature>
<evidence type="ECO:0000256" key="1">
    <source>
        <dbReference type="ARBA" id="ARBA00004651"/>
    </source>
</evidence>
<keyword evidence="6 7" id="KW-0472">Membrane</keyword>
<dbReference type="PANTHER" id="PTHR30151">
    <property type="entry name" value="ALKANE SULFONATE ABC TRANSPORTER-RELATED, MEMBRANE SUBUNIT"/>
    <property type="match status" value="1"/>
</dbReference>
<proteinExistence type="inferred from homology"/>
<keyword evidence="2 7" id="KW-0813">Transport</keyword>
<dbReference type="CDD" id="cd06261">
    <property type="entry name" value="TM_PBP2"/>
    <property type="match status" value="1"/>
</dbReference>
<keyword evidence="4 7" id="KW-0812">Transmembrane</keyword>
<dbReference type="InterPro" id="IPR000515">
    <property type="entry name" value="MetI-like"/>
</dbReference>
<dbReference type="AlphaFoldDB" id="A0A6I4MAJ9"/>
<evidence type="ECO:0000313" key="11">
    <source>
        <dbReference type="Proteomes" id="UP000462055"/>
    </source>
</evidence>
<dbReference type="GO" id="GO:0005886">
    <property type="term" value="C:plasma membrane"/>
    <property type="evidence" value="ECO:0007669"/>
    <property type="project" value="UniProtKB-SubCell"/>
</dbReference>
<dbReference type="Pfam" id="PF00528">
    <property type="entry name" value="BPD_transp_1"/>
    <property type="match status" value="1"/>
</dbReference>
<gene>
    <name evidence="10" type="ORF">F8568_020250</name>
</gene>
<evidence type="ECO:0000313" key="10">
    <source>
        <dbReference type="EMBL" id="MWA02663.1"/>
    </source>
</evidence>
<keyword evidence="8" id="KW-0732">Signal</keyword>
<keyword evidence="3" id="KW-1003">Cell membrane</keyword>
<accession>A0A6I4MAJ9</accession>
<dbReference type="PROSITE" id="PS50928">
    <property type="entry name" value="ABC_TM1"/>
    <property type="match status" value="1"/>
</dbReference>
<evidence type="ECO:0000259" key="9">
    <source>
        <dbReference type="PROSITE" id="PS50928"/>
    </source>
</evidence>
<protein>
    <submittedName>
        <fullName evidence="10">ABC transporter permease subunit</fullName>
    </submittedName>
</protein>
<comment type="subcellular location">
    <subcellularLocation>
        <location evidence="1 7">Cell membrane</location>
        <topology evidence="1 7">Multi-pass membrane protein</topology>
    </subcellularLocation>
</comment>
<dbReference type="PANTHER" id="PTHR30151:SF0">
    <property type="entry name" value="ABC TRANSPORTER PERMEASE PROTEIN MJ0413-RELATED"/>
    <property type="match status" value="1"/>
</dbReference>
<reference evidence="10" key="1">
    <citation type="submission" date="2019-12" db="EMBL/GenBank/DDBJ databases">
        <title>Actinomadura physcomitrii sp. nov., a novel actinomycete isolated from moss [Physcomitrium sphaericum (Ludw) Fuernr].</title>
        <authorList>
            <person name="Zhuang X."/>
        </authorList>
    </citation>
    <scope>NUCLEOTIDE SEQUENCE [LARGE SCALE GENOMIC DNA]</scope>
    <source>
        <strain evidence="10">LD22</strain>
    </source>
</reference>
<evidence type="ECO:0000256" key="7">
    <source>
        <dbReference type="RuleBase" id="RU363032"/>
    </source>
</evidence>
<sequence length="258" mass="26961">MGRAGRRWVTGAAGFAVLCAAAEAAGRAGWVDRSVLPLTSTVLVRAVRLAGDAAFLRSVLATAQMWGAGVLAAAVLAVPAGLILGTSPRLDAVIRPIVEFLRPIPAVALIPLTLLVVGDDTRMTVTVIAYACCWPILIHTMYGLHDVDPVATDTLRAYGFGRLAVLWRVALPSAAPFIATGVRVAAGIGLIVAVSAELLAGGGSGLGTWLIALNSGVDQTDVVLATIIWMGVLSVVVDTVLMWGKRRLFRWHDRAVAP</sequence>
<evidence type="ECO:0000256" key="6">
    <source>
        <dbReference type="ARBA" id="ARBA00023136"/>
    </source>
</evidence>
<dbReference type="SUPFAM" id="SSF161098">
    <property type="entry name" value="MetI-like"/>
    <property type="match status" value="1"/>
</dbReference>
<feature type="domain" description="ABC transmembrane type-1" evidence="9">
    <location>
        <begin position="59"/>
        <end position="241"/>
    </location>
</feature>
<evidence type="ECO:0000256" key="5">
    <source>
        <dbReference type="ARBA" id="ARBA00022989"/>
    </source>
</evidence>
<dbReference type="Gene3D" id="1.10.3720.10">
    <property type="entry name" value="MetI-like"/>
    <property type="match status" value="1"/>
</dbReference>
<feature type="transmembrane region" description="Helical" evidence="7">
    <location>
        <begin position="222"/>
        <end position="244"/>
    </location>
</feature>
<dbReference type="GO" id="GO:0055085">
    <property type="term" value="P:transmembrane transport"/>
    <property type="evidence" value="ECO:0007669"/>
    <property type="project" value="InterPro"/>
</dbReference>
<comment type="similarity">
    <text evidence="7">Belongs to the binding-protein-dependent transport system permease family.</text>
</comment>
<keyword evidence="11" id="KW-1185">Reference proteome</keyword>
<feature type="chain" id="PRO_5039357559" evidence="8">
    <location>
        <begin position="25"/>
        <end position="258"/>
    </location>
</feature>